<name>A0A0V0HZX1_SOLCH</name>
<reference evidence="1" key="1">
    <citation type="submission" date="2015-12" db="EMBL/GenBank/DDBJ databases">
        <title>Gene expression during late stages of embryo sac development: a critical building block for successful pollen-pistil interactions.</title>
        <authorList>
            <person name="Liu Y."/>
            <person name="Joly V."/>
            <person name="Sabar M."/>
            <person name="Matton D.P."/>
        </authorList>
    </citation>
    <scope>NUCLEOTIDE SEQUENCE</scope>
</reference>
<dbReference type="AlphaFoldDB" id="A0A0V0HZX1"/>
<proteinExistence type="predicted"/>
<protein>
    <submittedName>
        <fullName evidence="1">Putative ovule protein</fullName>
    </submittedName>
</protein>
<evidence type="ECO:0000313" key="1">
    <source>
        <dbReference type="EMBL" id="JAP25921.1"/>
    </source>
</evidence>
<sequence>MLSLYNEVVSATKLKYCCNLSSFPNGSGVVNTTPFHIHSLLDVVHVMYALGCCVDPWYNTRNFLSRARMDKRFVLLECRLKTFNLIGRRPS</sequence>
<dbReference type="EMBL" id="GEDG01012774">
    <property type="protein sequence ID" value="JAP25921.1"/>
    <property type="molecule type" value="Transcribed_RNA"/>
</dbReference>
<organism evidence="1">
    <name type="scientific">Solanum chacoense</name>
    <name type="common">Chaco potato</name>
    <dbReference type="NCBI Taxonomy" id="4108"/>
    <lineage>
        <taxon>Eukaryota</taxon>
        <taxon>Viridiplantae</taxon>
        <taxon>Streptophyta</taxon>
        <taxon>Embryophyta</taxon>
        <taxon>Tracheophyta</taxon>
        <taxon>Spermatophyta</taxon>
        <taxon>Magnoliopsida</taxon>
        <taxon>eudicotyledons</taxon>
        <taxon>Gunneridae</taxon>
        <taxon>Pentapetalae</taxon>
        <taxon>asterids</taxon>
        <taxon>lamiids</taxon>
        <taxon>Solanales</taxon>
        <taxon>Solanaceae</taxon>
        <taxon>Solanoideae</taxon>
        <taxon>Solaneae</taxon>
        <taxon>Solanum</taxon>
    </lineage>
</organism>
<accession>A0A0V0HZX1</accession>